<dbReference type="PANTHER" id="PTHR34978:SF3">
    <property type="entry name" value="SLR0241 PROTEIN"/>
    <property type="match status" value="1"/>
</dbReference>
<organism evidence="4 5">
    <name type="scientific">Hanamia caeni</name>
    <dbReference type="NCBI Taxonomy" id="2294116"/>
    <lineage>
        <taxon>Bacteria</taxon>
        <taxon>Pseudomonadati</taxon>
        <taxon>Bacteroidota</taxon>
        <taxon>Chitinophagia</taxon>
        <taxon>Chitinophagales</taxon>
        <taxon>Chitinophagaceae</taxon>
        <taxon>Hanamia</taxon>
    </lineage>
</organism>
<feature type="transmembrane region" description="Helical" evidence="2">
    <location>
        <begin position="222"/>
        <end position="244"/>
    </location>
</feature>
<dbReference type="Pfam" id="PF05569">
    <property type="entry name" value="Peptidase_M56"/>
    <property type="match status" value="1"/>
</dbReference>
<feature type="transmembrane region" description="Helical" evidence="2">
    <location>
        <begin position="49"/>
        <end position="68"/>
    </location>
</feature>
<proteinExistence type="predicted"/>
<evidence type="ECO:0000313" key="4">
    <source>
        <dbReference type="EMBL" id="RNI39085.1"/>
    </source>
</evidence>
<dbReference type="Gene3D" id="3.30.2010.10">
    <property type="entry name" value="Metalloproteases ('zincins'), catalytic domain"/>
    <property type="match status" value="1"/>
</dbReference>
<dbReference type="EMBL" id="RJJR01000002">
    <property type="protein sequence ID" value="RNI39085.1"/>
    <property type="molecule type" value="Genomic_DNA"/>
</dbReference>
<dbReference type="OrthoDB" id="15218at2"/>
<protein>
    <recommendedName>
        <fullName evidence="3">Peptidase M56 domain-containing protein</fullName>
    </recommendedName>
</protein>
<feature type="transmembrane region" description="Helical" evidence="2">
    <location>
        <begin position="112"/>
        <end position="133"/>
    </location>
</feature>
<dbReference type="AlphaFoldDB" id="A0A3M9NNK4"/>
<keyword evidence="2" id="KW-0812">Transmembrane</keyword>
<feature type="domain" description="Peptidase M56" evidence="3">
    <location>
        <begin position="23"/>
        <end position="303"/>
    </location>
</feature>
<feature type="transmembrane region" description="Helical" evidence="2">
    <location>
        <begin position="14"/>
        <end position="37"/>
    </location>
</feature>
<evidence type="ECO:0000256" key="1">
    <source>
        <dbReference type="SAM" id="MobiDB-lite"/>
    </source>
</evidence>
<feature type="compositionally biased region" description="Polar residues" evidence="1">
    <location>
        <begin position="592"/>
        <end position="609"/>
    </location>
</feature>
<evidence type="ECO:0000313" key="5">
    <source>
        <dbReference type="Proteomes" id="UP000267223"/>
    </source>
</evidence>
<dbReference type="CDD" id="cd07341">
    <property type="entry name" value="M56_BlaR1_MecR1_like"/>
    <property type="match status" value="1"/>
</dbReference>
<keyword evidence="2" id="KW-0472">Membrane</keyword>
<evidence type="ECO:0000259" key="3">
    <source>
        <dbReference type="Pfam" id="PF05569"/>
    </source>
</evidence>
<keyword evidence="2" id="KW-1133">Transmembrane helix</keyword>
<comment type="caution">
    <text evidence="4">The sequence shown here is derived from an EMBL/GenBank/DDBJ whole genome shotgun (WGS) entry which is preliminary data.</text>
</comment>
<dbReference type="RefSeq" id="WP_123119649.1">
    <property type="nucleotide sequence ID" value="NZ_RJJR01000002.1"/>
</dbReference>
<dbReference type="InterPro" id="IPR052173">
    <property type="entry name" value="Beta-lactam_resp_regulator"/>
</dbReference>
<feature type="transmembrane region" description="Helical" evidence="2">
    <location>
        <begin position="317"/>
        <end position="334"/>
    </location>
</feature>
<dbReference type="PANTHER" id="PTHR34978">
    <property type="entry name" value="POSSIBLE SENSOR-TRANSDUCER PROTEIN BLAR"/>
    <property type="match status" value="1"/>
</dbReference>
<feature type="region of interest" description="Disordered" evidence="1">
    <location>
        <begin position="587"/>
        <end position="609"/>
    </location>
</feature>
<gene>
    <name evidence="4" type="ORF">EFY79_05415</name>
</gene>
<dbReference type="InterPro" id="IPR008756">
    <property type="entry name" value="Peptidase_M56"/>
</dbReference>
<evidence type="ECO:0000256" key="2">
    <source>
        <dbReference type="SAM" id="Phobius"/>
    </source>
</evidence>
<keyword evidence="5" id="KW-1185">Reference proteome</keyword>
<sequence>MNQVNFLFSSMAEAIGHTIMLSLAQAFIIFICLRIILKLIPHSASNVKYNLSYCAYLAIGTWFIVTFIHQYSIAYSHVNFASTASFASSELLNANAGSNSSALFLMSFLNEYLPFIAAIYVLGIGWYTFRFLFNFLKINKLKSTGIIEPDPVFQQNLSRLARSMQIKTSLRAFFSSHVNTPMMIGFLKPVILLPFSAMSKLSPEQFEAILLHELAHIRRNDYLLNIIQTVLDIVLFFNPFGWWITKYIREEREKSCDEMVVQFSTPFHYAHALLSLEEPLKKQSLVMTAVNKRSYLFHRIKNIMETKNNQLGLRQKFITLLVISIATISVAWLNPSTSPVFQKKFYKAETKGLMKSTTPLFFNSMNFWPAGDSLPEDVAPIPPKAPVPPVAIIAAPKLAPPPPPAPPTPPVPPLPGAAPLPPAAPFFRNDSLPPMMNYFDSKAWKQQQQVIEKNAKQMRKYFEGDAWKKQQQALKKNAEKMQKYFESDAWKKQQDLLRGNAVAMQKYFNSAEWKKQQELIQKNAQQMHKYFEGDAWKKQQELIKKNAEQMHKYFESDAWKKQQELLKKDAKKTQEYFNSPEWKKQQEKLQHLSDSLFSNSQNKPAQSSLHILQHSLEKLQENLATRQG</sequence>
<feature type="transmembrane region" description="Helical" evidence="2">
    <location>
        <begin position="172"/>
        <end position="195"/>
    </location>
</feature>
<name>A0A3M9NNK4_9BACT</name>
<dbReference type="Proteomes" id="UP000267223">
    <property type="component" value="Unassembled WGS sequence"/>
</dbReference>
<accession>A0A3M9NNK4</accession>
<reference evidence="4 5" key="1">
    <citation type="submission" date="2018-11" db="EMBL/GenBank/DDBJ databases">
        <title>Draft genome sequence of Ferruginibacter sp. BO-59.</title>
        <authorList>
            <person name="Im W.T."/>
        </authorList>
    </citation>
    <scope>NUCLEOTIDE SEQUENCE [LARGE SCALE GENOMIC DNA]</scope>
    <source>
        <strain evidence="4 5">BO-59</strain>
    </source>
</reference>